<sequence length="89" mass="10159">MGAYTWHEGLEEAVELDDEWLVFHPGRFTVTKLNESGGVCWDLLRQPQTPDHLAEELVRLYAIDERDAQADVSLFLSHMLELGLIRHAG</sequence>
<dbReference type="InterPro" id="IPR041881">
    <property type="entry name" value="PqqD_sf"/>
</dbReference>
<dbReference type="AlphaFoldDB" id="A0A927GUG2"/>
<organism evidence="1 2">
    <name type="scientific">Paenibacillus sabuli</name>
    <dbReference type="NCBI Taxonomy" id="2772509"/>
    <lineage>
        <taxon>Bacteria</taxon>
        <taxon>Bacillati</taxon>
        <taxon>Bacillota</taxon>
        <taxon>Bacilli</taxon>
        <taxon>Bacillales</taxon>
        <taxon>Paenibacillaceae</taxon>
        <taxon>Paenibacillus</taxon>
    </lineage>
</organism>
<name>A0A927GUG2_9BACL</name>
<evidence type="ECO:0000313" key="2">
    <source>
        <dbReference type="Proteomes" id="UP000621560"/>
    </source>
</evidence>
<evidence type="ECO:0000313" key="1">
    <source>
        <dbReference type="EMBL" id="MBD2848643.1"/>
    </source>
</evidence>
<dbReference type="Gene3D" id="1.10.10.1150">
    <property type="entry name" value="Coenzyme PQQ synthesis protein D (PqqD)"/>
    <property type="match status" value="1"/>
</dbReference>
<accession>A0A927GUG2</accession>
<dbReference type="Pfam" id="PF05402">
    <property type="entry name" value="PqqD"/>
    <property type="match status" value="1"/>
</dbReference>
<keyword evidence="2" id="KW-1185">Reference proteome</keyword>
<protein>
    <submittedName>
        <fullName evidence="1">PqqD family protein</fullName>
    </submittedName>
</protein>
<comment type="caution">
    <text evidence="1">The sequence shown here is derived from an EMBL/GenBank/DDBJ whole genome shotgun (WGS) entry which is preliminary data.</text>
</comment>
<dbReference type="InterPro" id="IPR008792">
    <property type="entry name" value="PQQD"/>
</dbReference>
<dbReference type="EMBL" id="JACXIZ010000084">
    <property type="protein sequence ID" value="MBD2848643.1"/>
    <property type="molecule type" value="Genomic_DNA"/>
</dbReference>
<dbReference type="RefSeq" id="WP_190921738.1">
    <property type="nucleotide sequence ID" value="NZ_JACXIZ010000084.1"/>
</dbReference>
<gene>
    <name evidence="1" type="ORF">IDH44_26025</name>
</gene>
<proteinExistence type="predicted"/>
<reference evidence="1" key="1">
    <citation type="submission" date="2020-09" db="EMBL/GenBank/DDBJ databases">
        <title>A novel bacterium of genus Paenibacillus, isolated from South China Sea.</title>
        <authorList>
            <person name="Huang H."/>
            <person name="Mo K."/>
            <person name="Hu Y."/>
        </authorList>
    </citation>
    <scope>NUCLEOTIDE SEQUENCE</scope>
    <source>
        <strain evidence="1">IB182496</strain>
    </source>
</reference>
<dbReference type="Proteomes" id="UP000621560">
    <property type="component" value="Unassembled WGS sequence"/>
</dbReference>